<dbReference type="InterPro" id="IPR018376">
    <property type="entry name" value="Enoyl-CoA_hyd/isom_CS"/>
</dbReference>
<keyword evidence="4" id="KW-1185">Reference proteome</keyword>
<evidence type="ECO:0000313" key="4">
    <source>
        <dbReference type="Proteomes" id="UP001530400"/>
    </source>
</evidence>
<dbReference type="CDD" id="cd06558">
    <property type="entry name" value="crotonase-like"/>
    <property type="match status" value="1"/>
</dbReference>
<dbReference type="Proteomes" id="UP001530400">
    <property type="component" value="Unassembled WGS sequence"/>
</dbReference>
<dbReference type="AlphaFoldDB" id="A0ABD3P8H7"/>
<comment type="caution">
    <text evidence="3">The sequence shown here is derived from an EMBL/GenBank/DDBJ whole genome shotgun (WGS) entry which is preliminary data.</text>
</comment>
<proteinExistence type="inferred from homology"/>
<sequence>MSTSTYPTKTLFNRDGVSVTATILTNESSAAASKSSDIEHDGLILTLYLHRHSEKNVINPIMIELLVEALDVIEGHDLCTATNNKSLIITGVSPGDDGGTQQQQHGKFFSNGLDLQWFTTSEPSSRPLMIENFCSKVLARILTLPMRTIAAIQGHCIGAGLFIALACDYRIMRTQRGFVQWPEARLGMRLTKGFAELSKAKVLDHAVLREGVLTAKKYTPEEALKVGIVDSTSTIGSLYRDSFACAVDGLPEKMGLEHFDPKAFCEVKMEMFTDAYRALRFGKVGDLPHSRI</sequence>
<reference evidence="3 4" key="1">
    <citation type="submission" date="2024-10" db="EMBL/GenBank/DDBJ databases">
        <title>Updated reference genomes for cyclostephanoid diatoms.</title>
        <authorList>
            <person name="Roberts W.R."/>
            <person name="Alverson A.J."/>
        </authorList>
    </citation>
    <scope>NUCLEOTIDE SEQUENCE [LARGE SCALE GENOMIC DNA]</scope>
    <source>
        <strain evidence="3 4">AJA010-31</strain>
    </source>
</reference>
<gene>
    <name evidence="3" type="ORF">ACHAWO_011430</name>
</gene>
<dbReference type="Pfam" id="PF00378">
    <property type="entry name" value="ECH_1"/>
    <property type="match status" value="1"/>
</dbReference>
<evidence type="ECO:0000256" key="1">
    <source>
        <dbReference type="ARBA" id="ARBA00005254"/>
    </source>
</evidence>
<dbReference type="SUPFAM" id="SSF52096">
    <property type="entry name" value="ClpP/crotonase"/>
    <property type="match status" value="1"/>
</dbReference>
<organism evidence="3 4">
    <name type="scientific">Cyclotella atomus</name>
    <dbReference type="NCBI Taxonomy" id="382360"/>
    <lineage>
        <taxon>Eukaryota</taxon>
        <taxon>Sar</taxon>
        <taxon>Stramenopiles</taxon>
        <taxon>Ochrophyta</taxon>
        <taxon>Bacillariophyta</taxon>
        <taxon>Coscinodiscophyceae</taxon>
        <taxon>Thalassiosirophycidae</taxon>
        <taxon>Stephanodiscales</taxon>
        <taxon>Stephanodiscaceae</taxon>
        <taxon>Cyclotella</taxon>
    </lineage>
</organism>
<protein>
    <submittedName>
        <fullName evidence="3">Uncharacterized protein</fullName>
    </submittedName>
</protein>
<dbReference type="EMBL" id="JALLPJ020000723">
    <property type="protein sequence ID" value="KAL3784554.1"/>
    <property type="molecule type" value="Genomic_DNA"/>
</dbReference>
<name>A0ABD3P8H7_9STRA</name>
<dbReference type="PANTHER" id="PTHR11941:SF75">
    <property type="entry name" value="ENOYL-COA HYDRATASE_ISOMERASE FAMILY PROTEIN"/>
    <property type="match status" value="1"/>
</dbReference>
<dbReference type="Gene3D" id="3.90.226.10">
    <property type="entry name" value="2-enoyl-CoA Hydratase, Chain A, domain 1"/>
    <property type="match status" value="1"/>
</dbReference>
<evidence type="ECO:0000256" key="2">
    <source>
        <dbReference type="RuleBase" id="RU003707"/>
    </source>
</evidence>
<accession>A0ABD3P8H7</accession>
<dbReference type="PROSITE" id="PS00166">
    <property type="entry name" value="ENOYL_COA_HYDRATASE"/>
    <property type="match status" value="1"/>
</dbReference>
<evidence type="ECO:0000313" key="3">
    <source>
        <dbReference type="EMBL" id="KAL3784554.1"/>
    </source>
</evidence>
<dbReference type="InterPro" id="IPR001753">
    <property type="entry name" value="Enoyl-CoA_hydra/iso"/>
</dbReference>
<dbReference type="PANTHER" id="PTHR11941">
    <property type="entry name" value="ENOYL-COA HYDRATASE-RELATED"/>
    <property type="match status" value="1"/>
</dbReference>
<comment type="similarity">
    <text evidence="1 2">Belongs to the enoyl-CoA hydratase/isomerase family.</text>
</comment>
<dbReference type="InterPro" id="IPR029045">
    <property type="entry name" value="ClpP/crotonase-like_dom_sf"/>
</dbReference>